<dbReference type="InterPro" id="IPR004360">
    <property type="entry name" value="Glyas_Fos-R_dOase_dom"/>
</dbReference>
<dbReference type="InterPro" id="IPR037523">
    <property type="entry name" value="VOC_core"/>
</dbReference>
<sequence>MADGTVFRGITPLSPSKDVEKTIQFYFDVLGFKPNGYGGVIRGDVEILFYQTNDQKLAEWTSFRIHVQGVEQLYETYQSAGVVHPNGKLSMKPWGNLEFAIIDLDGVCITFFEKRE</sequence>
<dbReference type="Gene3D" id="3.10.180.10">
    <property type="entry name" value="2,3-Dihydroxybiphenyl 1,2-Dioxygenase, domain 1"/>
    <property type="match status" value="1"/>
</dbReference>
<dbReference type="SUPFAM" id="SSF54593">
    <property type="entry name" value="Glyoxalase/Bleomycin resistance protein/Dihydroxybiphenyl dioxygenase"/>
    <property type="match status" value="1"/>
</dbReference>
<dbReference type="RefSeq" id="WP_155699682.1">
    <property type="nucleotide sequence ID" value="NZ_CP034235.1"/>
</dbReference>
<dbReference type="AlphaFoldDB" id="A0A6B8RFG4"/>
<protein>
    <submittedName>
        <fullName evidence="2">VOC family protein</fullName>
    </submittedName>
</protein>
<feature type="domain" description="VOC" evidence="1">
    <location>
        <begin position="6"/>
        <end position="114"/>
    </location>
</feature>
<evidence type="ECO:0000313" key="2">
    <source>
        <dbReference type="EMBL" id="QGQ94677.1"/>
    </source>
</evidence>
<evidence type="ECO:0000259" key="1">
    <source>
        <dbReference type="PROSITE" id="PS51819"/>
    </source>
</evidence>
<dbReference type="OrthoDB" id="9803104at2"/>
<dbReference type="EMBL" id="CP034235">
    <property type="protein sequence ID" value="QGQ94677.1"/>
    <property type="molecule type" value="Genomic_DNA"/>
</dbReference>
<dbReference type="PROSITE" id="PS51819">
    <property type="entry name" value="VOC"/>
    <property type="match status" value="1"/>
</dbReference>
<name>A0A6B8RFG4_9BACL</name>
<reference evidence="3" key="1">
    <citation type="submission" date="2018-11" db="EMBL/GenBank/DDBJ databases">
        <title>Complete genome sequence of Paenibacillus sp. ML311-T8.</title>
        <authorList>
            <person name="Nam Y.-D."/>
            <person name="Kang J."/>
            <person name="Chung W.-H."/>
            <person name="Park Y.S."/>
        </authorList>
    </citation>
    <scope>NUCLEOTIDE SEQUENCE [LARGE SCALE GENOMIC DNA]</scope>
    <source>
        <strain evidence="3">ML311-T8</strain>
    </source>
</reference>
<keyword evidence="3" id="KW-1185">Reference proteome</keyword>
<dbReference type="Pfam" id="PF00903">
    <property type="entry name" value="Glyoxalase"/>
    <property type="match status" value="1"/>
</dbReference>
<organism evidence="2 3">
    <name type="scientific">Paenibacillus psychroresistens</name>
    <dbReference type="NCBI Taxonomy" id="1778678"/>
    <lineage>
        <taxon>Bacteria</taxon>
        <taxon>Bacillati</taxon>
        <taxon>Bacillota</taxon>
        <taxon>Bacilli</taxon>
        <taxon>Bacillales</taxon>
        <taxon>Paenibacillaceae</taxon>
        <taxon>Paenibacillus</taxon>
    </lineage>
</organism>
<accession>A0A6B8RFG4</accession>
<dbReference type="InterPro" id="IPR029068">
    <property type="entry name" value="Glyas_Bleomycin-R_OHBP_Dase"/>
</dbReference>
<gene>
    <name evidence="2" type="ORF">EHS13_07135</name>
</gene>
<dbReference type="Proteomes" id="UP000426246">
    <property type="component" value="Chromosome"/>
</dbReference>
<dbReference type="KEGG" id="ppsc:EHS13_07135"/>
<proteinExistence type="predicted"/>
<evidence type="ECO:0000313" key="3">
    <source>
        <dbReference type="Proteomes" id="UP000426246"/>
    </source>
</evidence>